<proteinExistence type="predicted"/>
<dbReference type="SUPFAM" id="SSF53474">
    <property type="entry name" value="alpha/beta-Hydrolases"/>
    <property type="match status" value="1"/>
</dbReference>
<evidence type="ECO:0000313" key="1">
    <source>
        <dbReference type="EMBL" id="SUZ98833.1"/>
    </source>
</evidence>
<dbReference type="InterPro" id="IPR029058">
    <property type="entry name" value="AB_hydrolase_fold"/>
</dbReference>
<organism evidence="1">
    <name type="scientific">marine metagenome</name>
    <dbReference type="NCBI Taxonomy" id="408172"/>
    <lineage>
        <taxon>unclassified sequences</taxon>
        <taxon>metagenomes</taxon>
        <taxon>ecological metagenomes</taxon>
    </lineage>
</organism>
<sequence>MSEISKEELPKKMIEVLGKKMAYVELGEGEPFIFQHGNPTSSYLWRNIMPYLSDHTR</sequence>
<evidence type="ECO:0008006" key="2">
    <source>
        <dbReference type="Google" id="ProtNLM"/>
    </source>
</evidence>
<dbReference type="Gene3D" id="3.40.50.1820">
    <property type="entry name" value="alpha/beta hydrolase"/>
    <property type="match status" value="1"/>
</dbReference>
<reference evidence="1" key="1">
    <citation type="submission" date="2018-05" db="EMBL/GenBank/DDBJ databases">
        <authorList>
            <person name="Lanie J.A."/>
            <person name="Ng W.-L."/>
            <person name="Kazmierczak K.M."/>
            <person name="Andrzejewski T.M."/>
            <person name="Davidsen T.M."/>
            <person name="Wayne K.J."/>
            <person name="Tettelin H."/>
            <person name="Glass J.I."/>
            <person name="Rusch D."/>
            <person name="Podicherti R."/>
            <person name="Tsui H.-C.T."/>
            <person name="Winkler M.E."/>
        </authorList>
    </citation>
    <scope>NUCLEOTIDE SEQUENCE</scope>
</reference>
<feature type="non-terminal residue" evidence="1">
    <location>
        <position position="57"/>
    </location>
</feature>
<dbReference type="EMBL" id="UINC01002643">
    <property type="protein sequence ID" value="SUZ98833.1"/>
    <property type="molecule type" value="Genomic_DNA"/>
</dbReference>
<accession>A0A381SCF8</accession>
<gene>
    <name evidence="1" type="ORF">METZ01_LOCUS51687</name>
</gene>
<name>A0A381SCF8_9ZZZZ</name>
<dbReference type="AlphaFoldDB" id="A0A381SCF8"/>
<protein>
    <recommendedName>
        <fullName evidence="2">AB hydrolase-1 domain-containing protein</fullName>
    </recommendedName>
</protein>